<dbReference type="SUPFAM" id="SSF46785">
    <property type="entry name" value="Winged helix' DNA-binding domain"/>
    <property type="match status" value="1"/>
</dbReference>
<evidence type="ECO:0000256" key="2">
    <source>
        <dbReference type="ARBA" id="ARBA00023015"/>
    </source>
</evidence>
<dbReference type="PANTHER" id="PTHR30537">
    <property type="entry name" value="HTH-TYPE TRANSCRIPTIONAL REGULATOR"/>
    <property type="match status" value="1"/>
</dbReference>
<dbReference type="GO" id="GO:0003677">
    <property type="term" value="F:DNA binding"/>
    <property type="evidence" value="ECO:0007669"/>
    <property type="project" value="UniProtKB-KW"/>
</dbReference>
<comment type="similarity">
    <text evidence="1">Belongs to the LysR transcriptional regulatory family.</text>
</comment>
<dbReference type="PROSITE" id="PS50931">
    <property type="entry name" value="HTH_LYSR"/>
    <property type="match status" value="1"/>
</dbReference>
<evidence type="ECO:0000313" key="6">
    <source>
        <dbReference type="EMBL" id="MBB6576924.1"/>
    </source>
</evidence>
<dbReference type="Pfam" id="PF00126">
    <property type="entry name" value="HTH_1"/>
    <property type="match status" value="1"/>
</dbReference>
<dbReference type="InterPro" id="IPR000847">
    <property type="entry name" value="LysR_HTH_N"/>
</dbReference>
<evidence type="ECO:0000313" key="7">
    <source>
        <dbReference type="Proteomes" id="UP000562492"/>
    </source>
</evidence>
<evidence type="ECO:0000256" key="1">
    <source>
        <dbReference type="ARBA" id="ARBA00009437"/>
    </source>
</evidence>
<dbReference type="InterPro" id="IPR058163">
    <property type="entry name" value="LysR-type_TF_proteobact-type"/>
</dbReference>
<organism evidence="6 7">
    <name type="scientific">Comamonas odontotermitis</name>
    <dbReference type="NCBI Taxonomy" id="379895"/>
    <lineage>
        <taxon>Bacteria</taxon>
        <taxon>Pseudomonadati</taxon>
        <taxon>Pseudomonadota</taxon>
        <taxon>Betaproteobacteria</taxon>
        <taxon>Burkholderiales</taxon>
        <taxon>Comamonadaceae</taxon>
        <taxon>Comamonas</taxon>
    </lineage>
</organism>
<keyword evidence="3 6" id="KW-0238">DNA-binding</keyword>
<keyword evidence="4" id="KW-0804">Transcription</keyword>
<dbReference type="Proteomes" id="UP000562492">
    <property type="component" value="Unassembled WGS sequence"/>
</dbReference>
<evidence type="ECO:0000256" key="3">
    <source>
        <dbReference type="ARBA" id="ARBA00023125"/>
    </source>
</evidence>
<protein>
    <submittedName>
        <fullName evidence="6">DNA-binding transcriptional LysR family regulator</fullName>
    </submittedName>
</protein>
<dbReference type="InterPro" id="IPR036390">
    <property type="entry name" value="WH_DNA-bd_sf"/>
</dbReference>
<keyword evidence="2" id="KW-0805">Transcription regulation</keyword>
<name>A0ABR6RD16_9BURK</name>
<dbReference type="PANTHER" id="PTHR30537:SF5">
    <property type="entry name" value="HTH-TYPE TRANSCRIPTIONAL ACTIVATOR TTDR-RELATED"/>
    <property type="match status" value="1"/>
</dbReference>
<dbReference type="InterPro" id="IPR036388">
    <property type="entry name" value="WH-like_DNA-bd_sf"/>
</dbReference>
<dbReference type="Pfam" id="PF03466">
    <property type="entry name" value="LysR_substrate"/>
    <property type="match status" value="1"/>
</dbReference>
<gene>
    <name evidence="6" type="ORF">HNP33_000974</name>
</gene>
<dbReference type="Gene3D" id="3.40.190.290">
    <property type="match status" value="1"/>
</dbReference>
<dbReference type="SUPFAM" id="SSF53850">
    <property type="entry name" value="Periplasmic binding protein-like II"/>
    <property type="match status" value="1"/>
</dbReference>
<sequence>MTTDTLPLADMQVFTQVVAHQSFAGAARQLRLTTGAVSRSVGRLESQLGVKLLHRTTRSLSLTEVGAAVHADCLQMLQSAELAVSRAAAHREQPQGVLRINAPLVFGDWWLAPLLPGFCARWPDVQVQVSMTDAMADLTAERLDLAIRIAAADALPPGMVARPLARMAYVLAAHPDYLRMHAPIATPQDLLAHRCMSLGYGLFQNTVEMVPAQAPASPATKLRLNTPITIASSHGMLRALQQGPVAGIALMADFVARSHLADGSLVQVLPDWQLTGGYAPRMVYAVYAPGPHIPPKLRAMLDYLQEQCAPLVENAG</sequence>
<feature type="domain" description="HTH lysR-type" evidence="5">
    <location>
        <begin position="6"/>
        <end position="63"/>
    </location>
</feature>
<dbReference type="Gene3D" id="1.10.10.10">
    <property type="entry name" value="Winged helix-like DNA-binding domain superfamily/Winged helix DNA-binding domain"/>
    <property type="match status" value="1"/>
</dbReference>
<reference evidence="6 7" key="1">
    <citation type="submission" date="2020-08" db="EMBL/GenBank/DDBJ databases">
        <title>Functional genomics of gut bacteria from endangered species of beetles.</title>
        <authorList>
            <person name="Carlos-Shanley C."/>
        </authorList>
    </citation>
    <scope>NUCLEOTIDE SEQUENCE [LARGE SCALE GENOMIC DNA]</scope>
    <source>
        <strain evidence="6 7">S00124</strain>
    </source>
</reference>
<evidence type="ECO:0000256" key="4">
    <source>
        <dbReference type="ARBA" id="ARBA00023163"/>
    </source>
</evidence>
<dbReference type="CDD" id="cd08422">
    <property type="entry name" value="PBP2_CrgA_like"/>
    <property type="match status" value="1"/>
</dbReference>
<evidence type="ECO:0000259" key="5">
    <source>
        <dbReference type="PROSITE" id="PS50931"/>
    </source>
</evidence>
<keyword evidence="7" id="KW-1185">Reference proteome</keyword>
<dbReference type="RefSeq" id="WP_184705875.1">
    <property type="nucleotide sequence ID" value="NZ_JACHKZ010000004.1"/>
</dbReference>
<accession>A0ABR6RD16</accession>
<dbReference type="EMBL" id="JACHKZ010000004">
    <property type="protein sequence ID" value="MBB6576924.1"/>
    <property type="molecule type" value="Genomic_DNA"/>
</dbReference>
<comment type="caution">
    <text evidence="6">The sequence shown here is derived from an EMBL/GenBank/DDBJ whole genome shotgun (WGS) entry which is preliminary data.</text>
</comment>
<dbReference type="InterPro" id="IPR005119">
    <property type="entry name" value="LysR_subst-bd"/>
</dbReference>
<proteinExistence type="inferred from homology"/>